<dbReference type="Proteomes" id="UP000677228">
    <property type="component" value="Unassembled WGS sequence"/>
</dbReference>
<dbReference type="Proteomes" id="UP000663829">
    <property type="component" value="Unassembled WGS sequence"/>
</dbReference>
<dbReference type="EMBL" id="CAJOBA010008410">
    <property type="protein sequence ID" value="CAF3827811.1"/>
    <property type="molecule type" value="Genomic_DNA"/>
</dbReference>
<keyword evidence="5" id="KW-1185">Reference proteome</keyword>
<evidence type="ECO:0000313" key="4">
    <source>
        <dbReference type="EMBL" id="CAF4320795.1"/>
    </source>
</evidence>
<sequence>MVLLFCNTCKADHAQLTLVKSIDKCSAQIAKDGDMELTKSQLTILLTRMSKIENQINSNRNEMPRTVTSRSTTYAEVTKPLAAQISNEETVVTTIESSAGD</sequence>
<comment type="caution">
    <text evidence="2">The sequence shown here is derived from an EMBL/GenBank/DDBJ whole genome shotgun (WGS) entry which is preliminary data.</text>
</comment>
<gene>
    <name evidence="2" type="ORF">GPM918_LOCUS34556</name>
    <name evidence="1" type="ORF">OVA965_LOCUS17483</name>
    <name evidence="4" type="ORF">SRO942_LOCUS35256</name>
    <name evidence="3" type="ORF">TMI583_LOCUS17494</name>
</gene>
<dbReference type="EMBL" id="CAJNOQ010019248">
    <property type="protein sequence ID" value="CAF1446239.1"/>
    <property type="molecule type" value="Genomic_DNA"/>
</dbReference>
<dbReference type="Proteomes" id="UP000681722">
    <property type="component" value="Unassembled WGS sequence"/>
</dbReference>
<dbReference type="EMBL" id="CAJOBC010084691">
    <property type="protein sequence ID" value="CAF4320795.1"/>
    <property type="molecule type" value="Genomic_DNA"/>
</dbReference>
<evidence type="ECO:0000313" key="2">
    <source>
        <dbReference type="EMBL" id="CAF1446239.1"/>
    </source>
</evidence>
<organism evidence="2 5">
    <name type="scientific">Didymodactylos carnosus</name>
    <dbReference type="NCBI Taxonomy" id="1234261"/>
    <lineage>
        <taxon>Eukaryota</taxon>
        <taxon>Metazoa</taxon>
        <taxon>Spiralia</taxon>
        <taxon>Gnathifera</taxon>
        <taxon>Rotifera</taxon>
        <taxon>Eurotatoria</taxon>
        <taxon>Bdelloidea</taxon>
        <taxon>Philodinida</taxon>
        <taxon>Philodinidae</taxon>
        <taxon>Didymodactylos</taxon>
    </lineage>
</organism>
<evidence type="ECO:0000313" key="5">
    <source>
        <dbReference type="Proteomes" id="UP000663829"/>
    </source>
</evidence>
<evidence type="ECO:0000313" key="1">
    <source>
        <dbReference type="EMBL" id="CAF1062427.1"/>
    </source>
</evidence>
<evidence type="ECO:0000313" key="3">
    <source>
        <dbReference type="EMBL" id="CAF3827811.1"/>
    </source>
</evidence>
<dbReference type="Proteomes" id="UP000682733">
    <property type="component" value="Unassembled WGS sequence"/>
</dbReference>
<reference evidence="2" key="1">
    <citation type="submission" date="2021-02" db="EMBL/GenBank/DDBJ databases">
        <authorList>
            <person name="Nowell W R."/>
        </authorList>
    </citation>
    <scope>NUCLEOTIDE SEQUENCE</scope>
</reference>
<dbReference type="AlphaFoldDB" id="A0A815P9S7"/>
<name>A0A815P9S7_9BILA</name>
<accession>A0A815P9S7</accession>
<proteinExistence type="predicted"/>
<protein>
    <submittedName>
        <fullName evidence="2">Uncharacterized protein</fullName>
    </submittedName>
</protein>
<dbReference type="EMBL" id="CAJNOK010008395">
    <property type="protein sequence ID" value="CAF1062427.1"/>
    <property type="molecule type" value="Genomic_DNA"/>
</dbReference>